<evidence type="ECO:0000313" key="4">
    <source>
        <dbReference type="Proteomes" id="UP001408356"/>
    </source>
</evidence>
<dbReference type="Proteomes" id="UP001408356">
    <property type="component" value="Unassembled WGS sequence"/>
</dbReference>
<gene>
    <name evidence="3" type="ORF">SUNI508_09758</name>
</gene>
<sequence>MFTGTIKLWKDYAGTLSTEGFFWALRDVMSAFGNNTNDTGGDIILYTTGYPHLDCTNASIFFASIPTIWDCLTLAAVSLYIAESNVSVAQVSNLLEYTDRLGVNMADFQPLDVLSSAVSCVAGSCKDANFYNAWLSIHSVCDNTEKWVADPDIIGPGVLLSYMGQAVTGVLLWAVFASWSLTALAPQVEKIGPLILSLFIPRARAILIFARISQRLHTYHIRFDQANPTAILRLIMVEFHEAQCFFIMSTQFAILMAHRFSNFSSNILWFGFIQDENSAALLAVCGVLPTVLIQATLVRCQLNSFYTLVLSSTTLALSFAIRKATAPISDFNSISSDQLYELFDGINTVVECGDRTSPRTFSATILGFKIQAELFHYNESLWSIGQFVAATIFAPVVYKWIILTIFRIKTEMPVSTVGPDSKADEHNIPLIDVSGTGPTTTH</sequence>
<protein>
    <submittedName>
        <fullName evidence="3">TRP C-terminal domain-containing protein</fullName>
    </submittedName>
</protein>
<accession>A0ABR2UNH7</accession>
<keyword evidence="2" id="KW-0472">Membrane</keyword>
<feature type="transmembrane region" description="Helical" evidence="2">
    <location>
        <begin position="384"/>
        <end position="406"/>
    </location>
</feature>
<keyword evidence="4" id="KW-1185">Reference proteome</keyword>
<feature type="transmembrane region" description="Helical" evidence="2">
    <location>
        <begin position="305"/>
        <end position="321"/>
    </location>
</feature>
<keyword evidence="2" id="KW-1133">Transmembrane helix</keyword>
<dbReference type="EMBL" id="JARVKF010000408">
    <property type="protein sequence ID" value="KAK9416178.1"/>
    <property type="molecule type" value="Genomic_DNA"/>
</dbReference>
<comment type="caution">
    <text evidence="3">The sequence shown here is derived from an EMBL/GenBank/DDBJ whole genome shotgun (WGS) entry which is preliminary data.</text>
</comment>
<name>A0ABR2UNH7_9PEZI</name>
<evidence type="ECO:0000256" key="1">
    <source>
        <dbReference type="SAM" id="MobiDB-lite"/>
    </source>
</evidence>
<reference evidence="3 4" key="1">
    <citation type="journal article" date="2024" name="J. Plant Pathol.">
        <title>Sequence and assembly of the genome of Seiridium unicorne, isolate CBS 538.82, causal agent of cypress canker disease.</title>
        <authorList>
            <person name="Scali E."/>
            <person name="Rocca G.D."/>
            <person name="Danti R."/>
            <person name="Garbelotto M."/>
            <person name="Barberini S."/>
            <person name="Baroncelli R."/>
            <person name="Emiliani G."/>
        </authorList>
    </citation>
    <scope>NUCLEOTIDE SEQUENCE [LARGE SCALE GENOMIC DNA]</scope>
    <source>
        <strain evidence="3 4">BM-138-508</strain>
    </source>
</reference>
<proteinExistence type="predicted"/>
<feature type="transmembrane region" description="Helical" evidence="2">
    <location>
        <begin position="191"/>
        <end position="210"/>
    </location>
</feature>
<evidence type="ECO:0000256" key="2">
    <source>
        <dbReference type="SAM" id="Phobius"/>
    </source>
</evidence>
<keyword evidence="2" id="KW-0812">Transmembrane</keyword>
<evidence type="ECO:0000313" key="3">
    <source>
        <dbReference type="EMBL" id="KAK9416178.1"/>
    </source>
</evidence>
<organism evidence="3 4">
    <name type="scientific">Seiridium unicorne</name>
    <dbReference type="NCBI Taxonomy" id="138068"/>
    <lineage>
        <taxon>Eukaryota</taxon>
        <taxon>Fungi</taxon>
        <taxon>Dikarya</taxon>
        <taxon>Ascomycota</taxon>
        <taxon>Pezizomycotina</taxon>
        <taxon>Sordariomycetes</taxon>
        <taxon>Xylariomycetidae</taxon>
        <taxon>Amphisphaeriales</taxon>
        <taxon>Sporocadaceae</taxon>
        <taxon>Seiridium</taxon>
    </lineage>
</organism>
<feature type="region of interest" description="Disordered" evidence="1">
    <location>
        <begin position="418"/>
        <end position="442"/>
    </location>
</feature>